<evidence type="ECO:0000256" key="4">
    <source>
        <dbReference type="ARBA" id="ARBA00023326"/>
    </source>
</evidence>
<dbReference type="InterPro" id="IPR029476">
    <property type="entry name" value="DNase_NucA_NucB"/>
</dbReference>
<evidence type="ECO:0000313" key="7">
    <source>
        <dbReference type="EMBL" id="MFC4006137.1"/>
    </source>
</evidence>
<evidence type="ECO:0000259" key="6">
    <source>
        <dbReference type="PROSITE" id="PS50853"/>
    </source>
</evidence>
<dbReference type="Pfam" id="PF13385">
    <property type="entry name" value="Laminin_G_3"/>
    <property type="match status" value="2"/>
</dbReference>
<dbReference type="Gene3D" id="2.60.120.200">
    <property type="match status" value="2"/>
</dbReference>
<dbReference type="InterPro" id="IPR003961">
    <property type="entry name" value="FN3_dom"/>
</dbReference>
<dbReference type="Pfam" id="PF13205">
    <property type="entry name" value="Big_5"/>
    <property type="match status" value="2"/>
</dbReference>
<feature type="domain" description="Fibronectin type-III" evidence="6">
    <location>
        <begin position="886"/>
        <end position="982"/>
    </location>
</feature>
<dbReference type="Gene3D" id="2.60.40.1220">
    <property type="match status" value="2"/>
</dbReference>
<name>A0ABV8FWK6_9ACTN</name>
<dbReference type="SMART" id="SM00560">
    <property type="entry name" value="LamGL"/>
    <property type="match status" value="2"/>
</dbReference>
<dbReference type="EMBL" id="JBHSBI010000001">
    <property type="protein sequence ID" value="MFC4006137.1"/>
    <property type="molecule type" value="Genomic_DNA"/>
</dbReference>
<reference evidence="8" key="1">
    <citation type="journal article" date="2019" name="Int. J. Syst. Evol. Microbiol.">
        <title>The Global Catalogue of Microorganisms (GCM) 10K type strain sequencing project: providing services to taxonomists for standard genome sequencing and annotation.</title>
        <authorList>
            <consortium name="The Broad Institute Genomics Platform"/>
            <consortium name="The Broad Institute Genome Sequencing Center for Infectious Disease"/>
            <person name="Wu L."/>
            <person name="Ma J."/>
        </authorList>
    </citation>
    <scope>NUCLEOTIDE SEQUENCE [LARGE SCALE GENOMIC DNA]</scope>
    <source>
        <strain evidence="8">TBRC 1276</strain>
    </source>
</reference>
<comment type="caution">
    <text evidence="7">The sequence shown here is derived from an EMBL/GenBank/DDBJ whole genome shotgun (WGS) entry which is preliminary data.</text>
</comment>
<dbReference type="SMART" id="SM00060">
    <property type="entry name" value="FN3"/>
    <property type="match status" value="1"/>
</dbReference>
<keyword evidence="2" id="KW-1015">Disulfide bond</keyword>
<dbReference type="PROSITE" id="PS50853">
    <property type="entry name" value="FN3"/>
    <property type="match status" value="1"/>
</dbReference>
<dbReference type="CDD" id="cd00063">
    <property type="entry name" value="FN3"/>
    <property type="match status" value="1"/>
</dbReference>
<dbReference type="InterPro" id="IPR013783">
    <property type="entry name" value="Ig-like_fold"/>
</dbReference>
<feature type="compositionally biased region" description="Pro residues" evidence="5">
    <location>
        <begin position="452"/>
        <end position="461"/>
    </location>
</feature>
<keyword evidence="4" id="KW-0119">Carbohydrate metabolism</keyword>
<keyword evidence="1" id="KW-0732">Signal</keyword>
<evidence type="ECO:0000256" key="5">
    <source>
        <dbReference type="SAM" id="MobiDB-lite"/>
    </source>
</evidence>
<dbReference type="PANTHER" id="PTHR42535">
    <property type="entry name" value="OOKINETE PROTEIN, PUTATIVE-RELATED"/>
    <property type="match status" value="1"/>
</dbReference>
<dbReference type="InterPro" id="IPR032812">
    <property type="entry name" value="SbsA_Ig"/>
</dbReference>
<organism evidence="7 8">
    <name type="scientific">Nonomuraea purpurea</name>
    <dbReference type="NCBI Taxonomy" id="1849276"/>
    <lineage>
        <taxon>Bacteria</taxon>
        <taxon>Bacillati</taxon>
        <taxon>Actinomycetota</taxon>
        <taxon>Actinomycetes</taxon>
        <taxon>Streptosporangiales</taxon>
        <taxon>Streptosporangiaceae</taxon>
        <taxon>Nonomuraea</taxon>
    </lineage>
</organism>
<keyword evidence="8" id="KW-1185">Reference proteome</keyword>
<evidence type="ECO:0000313" key="8">
    <source>
        <dbReference type="Proteomes" id="UP001595851"/>
    </source>
</evidence>
<keyword evidence="4" id="KW-0624">Polysaccharide degradation</keyword>
<dbReference type="Gene3D" id="2.60.40.10">
    <property type="entry name" value="Immunoglobulins"/>
    <property type="match status" value="1"/>
</dbReference>
<feature type="region of interest" description="Disordered" evidence="5">
    <location>
        <begin position="1332"/>
        <end position="1352"/>
    </location>
</feature>
<dbReference type="InterPro" id="IPR014755">
    <property type="entry name" value="Cu-Rt/internalin_Ig-like"/>
</dbReference>
<feature type="compositionally biased region" description="Acidic residues" evidence="5">
    <location>
        <begin position="436"/>
        <end position="451"/>
    </location>
</feature>
<dbReference type="SUPFAM" id="SSF49899">
    <property type="entry name" value="Concanavalin A-like lectins/glucanases"/>
    <property type="match status" value="2"/>
</dbReference>
<dbReference type="PANTHER" id="PTHR42535:SF2">
    <property type="entry name" value="CHROMOSOME UNDETERMINED SCAFFOLD_146, WHOLE GENOME SHOTGUN SEQUENCE"/>
    <property type="match status" value="1"/>
</dbReference>
<dbReference type="Pfam" id="PF00041">
    <property type="entry name" value="fn3"/>
    <property type="match status" value="1"/>
</dbReference>
<sequence length="1752" mass="186650">MVDQGGTLRTVRTKTPLTFGKNGDTTVVSAKVPHGNGTFGWHKGLPQPRIQGNKVVYPDTVSPGVDLVTTALANGFLQSVVIRQRPTSPITIKMPLTLPQGMSYGKSKSGATRLLSADGKPASADIVARAVDAAAERSPEEGHITEVATSVETAGDDNVLVLKPDLKFLTDPAVTYPVTLDAPGEWVGAGMPEDAWVNKNNPTLNHLTDGWLRAGTTKTSADVARVYLRYVVNGTDLDGARIENADVIMWNYRSGADPEVYPKFCGTELSYGTVMRKLTTAWDPATLSWNNQPSWTSSGQAPIKGAYSDTEGCSGGGELWYSIEPIVQGWASGEPDHGLVLMSALETTAINWRQYYSEEGGPWDRNQPDHAPVLFVLYEPATVEEIGIAYERDGLPDDSLPTYEELLANQVPLSSTAPELTPITLEEAAQRQQESDQTEEVDPETLPDESPADPPAEPDTTPPAIIATTPLENATSVKPATPILAFFSEAVSDAQIVVKDAEGAAIAGSASLNPGGESLDFTPEQPLPGDNTFTAEVTGAIDAAGNVMPPYSWTFSTGQSDSAAPIVTGTTPAANAADAPLDGAIKVTFNEQVSDVQITVKDSSDAVVQGLPTGGPNNDEWTFTPASRLAAQKVYRVEVSGAKDAAGNVMSPYNWSFTTAANTQQPIPGLVAAYGMNEGSGTGVIDSSGQNNTGTGSGTAWVNGKYGKALSFNGSSSMVTVAHAASLRLTTGMTLSAWVNPATVTGTPWKSVVTKELNGEGASYALYAANGDALPSGWVQTDPVTPLTAEGTSPLPVNSWSHLALTYDGATLRMFVNGQQVDQTPLNAELYDDGSPLRIGGNAVWSEYFSGLIDEVRVYNRAQTTAEIQTDMATPIGQAAPPDSQAPTAPGSLAATGAPGSAQLTWTASTDNVRVDGYRIHRSTTPGFTPSAANQVGSSPTTTFTDAGLAAGTYYYRVRAVDAAGNLSPFSNEVSATVTALPTNPGLVAAYGMNEGTGTTVGDSSGQNNTGAATDTTWTTTGKHGKALSFNGTTSWVTVPHAESLRMTDTLTLSAWVRPTAADGYRTVLMKENDYDGSYTLYSSSGASLPMGSVELADAPRGVRGDDPLPLNQWSHLALTYDGSIATLYVNGAPVDQYPFTGELVDHGGVLRLGGNSVWEDEFYSGLIDEVRIYNRAQTATEIQTDMNTPVGAAAAAQQRRMDATADATPTINKLTIEGTRTVDGITVASTLTPRLTTWLSNGRKDEAKVEVEIAGKPTKSFKAGKVIRDEHLVWSGQATAKPDDSQVALQVPKGKLRDGDKVRWRARAIAAGVTGAWTTWHSLSVQDLATADQPRADQVETTAAPSGPTPTLPTNRLDFQKCWANKKSNSKAAYPHGWVRDSYNWCSVRTVGKARTQKVREWCGCIGSGGWKTTMKVKAKLEFLFSVAGHTYAGGMRGFPYAEIDQNNGNINSRTISMWARVDDIHVTGPLGAATFPETTDLTVNIAGGAPSGQHCALSKGGARKSTIAQWRDPNSRQQYFEFVSNKSASTGPHRLSVCTFTPILALGWQAPVPSPFIKTKMVDMPVRCDTSEELATYYGGCVYSEFTPTFQTPLVYGWNGNDPIMNESTDLIRRALEEPKETYPHKTDEPKVIPGARGVAPLHRSSSSSRDTQNRTQSVKYCAQMLAELGEPSPKNKDCDEYPFAATHEGSAGATTNRNVAVDFIAHDHNRSVGSKLRAFWQAYRVLGSDAVNGQDMVHTFESFFVKTPN</sequence>
<dbReference type="RefSeq" id="WP_379526293.1">
    <property type="nucleotide sequence ID" value="NZ_JBHSBI010000001.1"/>
</dbReference>
<protein>
    <submittedName>
        <fullName evidence="7">LamG-like jellyroll fold domain-containing protein</fullName>
    </submittedName>
</protein>
<dbReference type="SUPFAM" id="SSF49265">
    <property type="entry name" value="Fibronectin type III"/>
    <property type="match status" value="1"/>
</dbReference>
<feature type="region of interest" description="Disordered" evidence="5">
    <location>
        <begin position="427"/>
        <end position="473"/>
    </location>
</feature>
<keyword evidence="3" id="KW-0326">Glycosidase</keyword>
<feature type="region of interest" description="Disordered" evidence="5">
    <location>
        <begin position="875"/>
        <end position="901"/>
    </location>
</feature>
<evidence type="ECO:0000256" key="3">
    <source>
        <dbReference type="ARBA" id="ARBA00023295"/>
    </source>
</evidence>
<dbReference type="Proteomes" id="UP001595851">
    <property type="component" value="Unassembled WGS sequence"/>
</dbReference>
<accession>A0ABV8FWK6</accession>
<feature type="region of interest" description="Disordered" evidence="5">
    <location>
        <begin position="1623"/>
        <end position="1657"/>
    </location>
</feature>
<proteinExistence type="predicted"/>
<gene>
    <name evidence="7" type="ORF">ACFOY2_02815</name>
</gene>
<feature type="compositionally biased region" description="Polar residues" evidence="5">
    <location>
        <begin position="1646"/>
        <end position="1657"/>
    </location>
</feature>
<dbReference type="NCBIfam" id="NF033679">
    <property type="entry name" value="DNRLRE_dom"/>
    <property type="match status" value="1"/>
</dbReference>
<keyword evidence="3" id="KW-0378">Hydrolase</keyword>
<dbReference type="InterPro" id="IPR006558">
    <property type="entry name" value="LamG-like"/>
</dbReference>
<evidence type="ECO:0000256" key="1">
    <source>
        <dbReference type="ARBA" id="ARBA00022729"/>
    </source>
</evidence>
<feature type="compositionally biased region" description="Basic and acidic residues" evidence="5">
    <location>
        <begin position="1623"/>
        <end position="1633"/>
    </location>
</feature>
<dbReference type="Pfam" id="PF14040">
    <property type="entry name" value="DNase_NucA_NucB"/>
    <property type="match status" value="1"/>
</dbReference>
<dbReference type="InterPro" id="IPR013320">
    <property type="entry name" value="ConA-like_dom_sf"/>
</dbReference>
<dbReference type="InterPro" id="IPR036116">
    <property type="entry name" value="FN3_sf"/>
</dbReference>
<evidence type="ECO:0000256" key="2">
    <source>
        <dbReference type="ARBA" id="ARBA00023157"/>
    </source>
</evidence>